<comment type="caution">
    <text evidence="5">The sequence shown here is derived from an EMBL/GenBank/DDBJ whole genome shotgun (WGS) entry which is preliminary data.</text>
</comment>
<dbReference type="GO" id="GO:0003677">
    <property type="term" value="F:DNA binding"/>
    <property type="evidence" value="ECO:0007669"/>
    <property type="project" value="InterPro"/>
</dbReference>
<dbReference type="InterPro" id="IPR050219">
    <property type="entry name" value="DnaG_primase"/>
</dbReference>
<dbReference type="PANTHER" id="PTHR30313">
    <property type="entry name" value="DNA PRIMASE"/>
    <property type="match status" value="1"/>
</dbReference>
<dbReference type="PANTHER" id="PTHR30313:SF2">
    <property type="entry name" value="DNA PRIMASE"/>
    <property type="match status" value="1"/>
</dbReference>
<accession>A0A8K0XYZ1</accession>
<dbReference type="SUPFAM" id="SSF57783">
    <property type="entry name" value="Zinc beta-ribbon"/>
    <property type="match status" value="1"/>
</dbReference>
<dbReference type="EMBL" id="JAEPBH010000144">
    <property type="protein sequence ID" value="MBK4717183.1"/>
    <property type="molecule type" value="Genomic_DNA"/>
</dbReference>
<protein>
    <submittedName>
        <fullName evidence="5">DNA primase</fullName>
    </submittedName>
</protein>
<feature type="non-terminal residue" evidence="5">
    <location>
        <position position="101"/>
    </location>
</feature>
<evidence type="ECO:0000256" key="2">
    <source>
        <dbReference type="ARBA" id="ARBA00022771"/>
    </source>
</evidence>
<organism evidence="5 6">
    <name type="scientific">Tenebrionibacter intestinalis</name>
    <dbReference type="NCBI Taxonomy" id="2799638"/>
    <lineage>
        <taxon>Bacteria</taxon>
        <taxon>Pseudomonadati</taxon>
        <taxon>Pseudomonadota</taxon>
        <taxon>Gammaproteobacteria</taxon>
        <taxon>Enterobacterales</taxon>
        <taxon>Enterobacteriaceae</taxon>
        <taxon>Tenebrionibacter/Tenebrionicola group</taxon>
        <taxon>Tenebrionibacter</taxon>
    </lineage>
</organism>
<evidence type="ECO:0000256" key="1">
    <source>
        <dbReference type="ARBA" id="ARBA00022723"/>
    </source>
</evidence>
<dbReference type="InterPro" id="IPR036977">
    <property type="entry name" value="DNA_primase_Znf_CHC2"/>
</dbReference>
<dbReference type="Proteomes" id="UP000659047">
    <property type="component" value="Unassembled WGS sequence"/>
</dbReference>
<dbReference type="GO" id="GO:0005737">
    <property type="term" value="C:cytoplasm"/>
    <property type="evidence" value="ECO:0007669"/>
    <property type="project" value="TreeGrafter"/>
</dbReference>
<name>A0A8K0XYZ1_9ENTR</name>
<gene>
    <name evidence="5" type="ORF">JJB97_18125</name>
</gene>
<keyword evidence="1" id="KW-0479">Metal-binding</keyword>
<dbReference type="Pfam" id="PF01807">
    <property type="entry name" value="Zn_ribbon_DnaG"/>
    <property type="match status" value="1"/>
</dbReference>
<dbReference type="GO" id="GO:0003899">
    <property type="term" value="F:DNA-directed RNA polymerase activity"/>
    <property type="evidence" value="ECO:0007669"/>
    <property type="project" value="InterPro"/>
</dbReference>
<evidence type="ECO:0000313" key="6">
    <source>
        <dbReference type="Proteomes" id="UP000659047"/>
    </source>
</evidence>
<dbReference type="RefSeq" id="WP_238715482.1">
    <property type="nucleotide sequence ID" value="NZ_JAEPBH010000144.1"/>
</dbReference>
<sequence>MARMTPAELEQLKRDVSLVAVAQSQGHRLAKRGKDVVLCCPFHPDKTPSCVITPAKNLFHCFGCGAAGSVLDWVQKTERLTYPQTLIRLRDLAGSSGVPQT</sequence>
<keyword evidence="3" id="KW-0862">Zinc</keyword>
<reference evidence="5" key="1">
    <citation type="submission" date="2021-01" db="EMBL/GenBank/DDBJ databases">
        <title>Intestinitalea alba gen. nov., sp. nov., a novel genus of the family Enterobacteriaceae, isolated from the gut of the plastic-eating mealworm Tenebrio molitor L.</title>
        <authorList>
            <person name="Yang Y."/>
        </authorList>
    </citation>
    <scope>NUCLEOTIDE SEQUENCE</scope>
    <source>
        <strain evidence="5">BIT-L3</strain>
    </source>
</reference>
<evidence type="ECO:0000259" key="4">
    <source>
        <dbReference type="SMART" id="SM00400"/>
    </source>
</evidence>
<dbReference type="AlphaFoldDB" id="A0A8K0XYZ1"/>
<dbReference type="Gene3D" id="3.90.580.10">
    <property type="entry name" value="Zinc finger, CHC2-type domain"/>
    <property type="match status" value="1"/>
</dbReference>
<evidence type="ECO:0000256" key="3">
    <source>
        <dbReference type="ARBA" id="ARBA00022833"/>
    </source>
</evidence>
<dbReference type="SMART" id="SM00400">
    <property type="entry name" value="ZnF_CHCC"/>
    <property type="match status" value="1"/>
</dbReference>
<dbReference type="InterPro" id="IPR002694">
    <property type="entry name" value="Znf_CHC2"/>
</dbReference>
<dbReference type="GO" id="GO:0008270">
    <property type="term" value="F:zinc ion binding"/>
    <property type="evidence" value="ECO:0007669"/>
    <property type="project" value="UniProtKB-KW"/>
</dbReference>
<keyword evidence="2" id="KW-0863">Zinc-finger</keyword>
<dbReference type="GO" id="GO:0006269">
    <property type="term" value="P:DNA replication, synthesis of primer"/>
    <property type="evidence" value="ECO:0007669"/>
    <property type="project" value="TreeGrafter"/>
</dbReference>
<proteinExistence type="predicted"/>
<evidence type="ECO:0000313" key="5">
    <source>
        <dbReference type="EMBL" id="MBK4717183.1"/>
    </source>
</evidence>
<feature type="domain" description="Zinc finger CHC2-type" evidence="4">
    <location>
        <begin position="36"/>
        <end position="90"/>
    </location>
</feature>
<keyword evidence="6" id="KW-1185">Reference proteome</keyword>